<dbReference type="Pfam" id="PF00474">
    <property type="entry name" value="SSF"/>
    <property type="match status" value="1"/>
</dbReference>
<keyword evidence="9" id="KW-0406">Ion transport</keyword>
<evidence type="ECO:0000256" key="12">
    <source>
        <dbReference type="ARBA" id="ARBA00033708"/>
    </source>
</evidence>
<feature type="transmembrane region" description="Helical" evidence="14">
    <location>
        <begin position="477"/>
        <end position="498"/>
    </location>
</feature>
<dbReference type="PANTHER" id="PTHR48086:SF3">
    <property type="entry name" value="SODIUM_PROLINE SYMPORTER"/>
    <property type="match status" value="1"/>
</dbReference>
<sequence>MDIASKELVTAGWILVLAYSAVILFFVFRGARKTKDINDYALGNILFSPVAVGLSLAASMTSAATFIINPGFIAYFGLSAFLSYGIFLPIAAITSLIILTKRFRKHGTSVKALTMAQWMGTRYQSKGYSLFFAFLSLLLITFIVLICVGLTKVLSKTLNVDELTILIGIVVFIFGYMMFGGANSMVYTNTVQAVIMLVVAFILLGSGYEHFSNGINNFLNKLASIDPKLVQTTNDSSFLFRDYFEIIIAQMVVGVAIVCQPHIITKSLLLKNDKDVNRYLVTASIVQMIFFLVVFTGLYARIEFPQLMFGETPLKLDGVISAYVVKKFPVYVGLIVVMGLISAGISTLEGLIQSISTTITTDIIKPLFGKFLSNDEKKKSDSLILINKIVIAVIGLVSIYLSYDQLVNPKLSVGIFAQNGVYAYFSAAFVPILFGMFFKNVSKISVIVASIVAVVVHFSFFYGQIKVPFSVATGENPGVAAAMAILSSVIVGVIIHLIQRRKSNV</sequence>
<gene>
    <name evidence="15" type="ORF">ENS31_01305</name>
</gene>
<dbReference type="AlphaFoldDB" id="A0A7V2ZHQ0"/>
<accession>A0A7V2ZHQ0</accession>
<dbReference type="GO" id="GO:0015293">
    <property type="term" value="F:symporter activity"/>
    <property type="evidence" value="ECO:0007669"/>
    <property type="project" value="UniProtKB-KW"/>
</dbReference>
<organism evidence="15">
    <name type="scientific">Ignavibacterium album</name>
    <dbReference type="NCBI Taxonomy" id="591197"/>
    <lineage>
        <taxon>Bacteria</taxon>
        <taxon>Pseudomonadati</taxon>
        <taxon>Ignavibacteriota</taxon>
        <taxon>Ignavibacteria</taxon>
        <taxon>Ignavibacteriales</taxon>
        <taxon>Ignavibacteriaceae</taxon>
        <taxon>Ignavibacterium</taxon>
    </lineage>
</organism>
<evidence type="ECO:0000256" key="11">
    <source>
        <dbReference type="ARBA" id="ARBA00023201"/>
    </source>
</evidence>
<evidence type="ECO:0000256" key="10">
    <source>
        <dbReference type="ARBA" id="ARBA00023136"/>
    </source>
</evidence>
<evidence type="ECO:0000256" key="4">
    <source>
        <dbReference type="ARBA" id="ARBA00022475"/>
    </source>
</evidence>
<keyword evidence="11" id="KW-0739">Sodium transport</keyword>
<feature type="transmembrane region" description="Helical" evidence="14">
    <location>
        <begin position="40"/>
        <end position="60"/>
    </location>
</feature>
<proteinExistence type="inferred from homology"/>
<evidence type="ECO:0000256" key="9">
    <source>
        <dbReference type="ARBA" id="ARBA00023065"/>
    </source>
</evidence>
<feature type="transmembrane region" description="Helical" evidence="14">
    <location>
        <begin position="383"/>
        <end position="401"/>
    </location>
</feature>
<feature type="transmembrane region" description="Helical" evidence="14">
    <location>
        <begin position="445"/>
        <end position="465"/>
    </location>
</feature>
<keyword evidence="4" id="KW-1003">Cell membrane</keyword>
<evidence type="ECO:0000256" key="7">
    <source>
        <dbReference type="ARBA" id="ARBA00022989"/>
    </source>
</evidence>
<feature type="transmembrane region" description="Helical" evidence="14">
    <location>
        <begin position="12"/>
        <end position="28"/>
    </location>
</feature>
<comment type="subcellular location">
    <subcellularLocation>
        <location evidence="1">Cell membrane</location>
        <topology evidence="1">Multi-pass membrane protein</topology>
    </subcellularLocation>
</comment>
<evidence type="ECO:0000256" key="14">
    <source>
        <dbReference type="SAM" id="Phobius"/>
    </source>
</evidence>
<keyword evidence="5 14" id="KW-0812">Transmembrane</keyword>
<keyword evidence="8" id="KW-0915">Sodium</keyword>
<dbReference type="EMBL" id="DSUJ01000002">
    <property type="protein sequence ID" value="HFI90147.1"/>
    <property type="molecule type" value="Genomic_DNA"/>
</dbReference>
<evidence type="ECO:0000256" key="13">
    <source>
        <dbReference type="RuleBase" id="RU362091"/>
    </source>
</evidence>
<feature type="transmembrane region" description="Helical" evidence="14">
    <location>
        <begin position="186"/>
        <end position="208"/>
    </location>
</feature>
<evidence type="ECO:0000256" key="5">
    <source>
        <dbReference type="ARBA" id="ARBA00022692"/>
    </source>
</evidence>
<evidence type="ECO:0000256" key="1">
    <source>
        <dbReference type="ARBA" id="ARBA00004651"/>
    </source>
</evidence>
<dbReference type="InterPro" id="IPR050277">
    <property type="entry name" value="Sodium:Solute_Symporter"/>
</dbReference>
<dbReference type="InterPro" id="IPR001734">
    <property type="entry name" value="Na/solute_symporter"/>
</dbReference>
<feature type="transmembrane region" description="Helical" evidence="14">
    <location>
        <begin position="421"/>
        <end position="438"/>
    </location>
</feature>
<comment type="similarity">
    <text evidence="2 13">Belongs to the sodium:solute symporter (SSF) (TC 2.A.21) family.</text>
</comment>
<evidence type="ECO:0000256" key="3">
    <source>
        <dbReference type="ARBA" id="ARBA00022448"/>
    </source>
</evidence>
<feature type="transmembrane region" description="Helical" evidence="14">
    <location>
        <begin position="72"/>
        <end position="99"/>
    </location>
</feature>
<dbReference type="InterPro" id="IPR038377">
    <property type="entry name" value="Na/Glc_symporter_sf"/>
</dbReference>
<dbReference type="GO" id="GO:0005886">
    <property type="term" value="C:plasma membrane"/>
    <property type="evidence" value="ECO:0007669"/>
    <property type="project" value="UniProtKB-SubCell"/>
</dbReference>
<comment type="caution">
    <text evidence="15">The sequence shown here is derived from an EMBL/GenBank/DDBJ whole genome shotgun (WGS) entry which is preliminary data.</text>
</comment>
<keyword evidence="3" id="KW-0813">Transport</keyword>
<dbReference type="PANTHER" id="PTHR48086">
    <property type="entry name" value="SODIUM/PROLINE SYMPORTER-RELATED"/>
    <property type="match status" value="1"/>
</dbReference>
<evidence type="ECO:0000313" key="15">
    <source>
        <dbReference type="EMBL" id="HFI90147.1"/>
    </source>
</evidence>
<feature type="transmembrane region" description="Helical" evidence="14">
    <location>
        <begin position="163"/>
        <end position="179"/>
    </location>
</feature>
<feature type="transmembrane region" description="Helical" evidence="14">
    <location>
        <begin position="128"/>
        <end position="151"/>
    </location>
</feature>
<keyword evidence="7 14" id="KW-1133">Transmembrane helix</keyword>
<dbReference type="PROSITE" id="PS50283">
    <property type="entry name" value="NA_SOLUT_SYMP_3"/>
    <property type="match status" value="1"/>
</dbReference>
<evidence type="ECO:0000256" key="6">
    <source>
        <dbReference type="ARBA" id="ARBA00022847"/>
    </source>
</evidence>
<dbReference type="Gene3D" id="1.20.1730.10">
    <property type="entry name" value="Sodium/glucose cotransporter"/>
    <property type="match status" value="1"/>
</dbReference>
<evidence type="ECO:0000256" key="2">
    <source>
        <dbReference type="ARBA" id="ARBA00006434"/>
    </source>
</evidence>
<evidence type="ECO:0000256" key="8">
    <source>
        <dbReference type="ARBA" id="ARBA00023053"/>
    </source>
</evidence>
<name>A0A7V2ZHQ0_9BACT</name>
<protein>
    <submittedName>
        <fullName evidence="15">Sodium:solute symporter</fullName>
    </submittedName>
</protein>
<feature type="transmembrane region" description="Helical" evidence="14">
    <location>
        <begin position="276"/>
        <end position="300"/>
    </location>
</feature>
<dbReference type="GO" id="GO:0006814">
    <property type="term" value="P:sodium ion transport"/>
    <property type="evidence" value="ECO:0007669"/>
    <property type="project" value="UniProtKB-KW"/>
</dbReference>
<keyword evidence="6" id="KW-0769">Symport</keyword>
<keyword evidence="10 14" id="KW-0472">Membrane</keyword>
<comment type="catalytic activity">
    <reaction evidence="12">
        <text>L-proline(in) + Na(+)(in) = L-proline(out) + Na(+)(out)</text>
        <dbReference type="Rhea" id="RHEA:28967"/>
        <dbReference type="ChEBI" id="CHEBI:29101"/>
        <dbReference type="ChEBI" id="CHEBI:60039"/>
    </reaction>
</comment>
<reference evidence="15" key="1">
    <citation type="journal article" date="2020" name="mSystems">
        <title>Genome- and Community-Level Interaction Insights into Carbon Utilization and Element Cycling Functions of Hydrothermarchaeota in Hydrothermal Sediment.</title>
        <authorList>
            <person name="Zhou Z."/>
            <person name="Liu Y."/>
            <person name="Xu W."/>
            <person name="Pan J."/>
            <person name="Luo Z.H."/>
            <person name="Li M."/>
        </authorList>
    </citation>
    <scope>NUCLEOTIDE SEQUENCE [LARGE SCALE GENOMIC DNA]</scope>
    <source>
        <strain evidence="15">SpSt-479</strain>
    </source>
</reference>
<feature type="transmembrane region" description="Helical" evidence="14">
    <location>
        <begin position="328"/>
        <end position="348"/>
    </location>
</feature>
<feature type="transmembrane region" description="Helical" evidence="14">
    <location>
        <begin position="243"/>
        <end position="264"/>
    </location>
</feature>